<reference evidence="5" key="1">
    <citation type="submission" date="2016-11" db="UniProtKB">
        <authorList>
            <consortium name="WormBaseParasite"/>
        </authorList>
    </citation>
    <scope>IDENTIFICATION</scope>
</reference>
<feature type="repeat" description="ANK" evidence="3">
    <location>
        <begin position="109"/>
        <end position="141"/>
    </location>
</feature>
<keyword evidence="2 3" id="KW-0040">ANK repeat</keyword>
<evidence type="ECO:0000313" key="4">
    <source>
        <dbReference type="Proteomes" id="UP000095287"/>
    </source>
</evidence>
<dbReference type="InterPro" id="IPR002110">
    <property type="entry name" value="Ankyrin_rpt"/>
</dbReference>
<feature type="repeat" description="ANK" evidence="3">
    <location>
        <begin position="142"/>
        <end position="174"/>
    </location>
</feature>
<dbReference type="SMART" id="SM00248">
    <property type="entry name" value="ANK"/>
    <property type="match status" value="5"/>
</dbReference>
<organism evidence="4 5">
    <name type="scientific">Steinernema glaseri</name>
    <dbReference type="NCBI Taxonomy" id="37863"/>
    <lineage>
        <taxon>Eukaryota</taxon>
        <taxon>Metazoa</taxon>
        <taxon>Ecdysozoa</taxon>
        <taxon>Nematoda</taxon>
        <taxon>Chromadorea</taxon>
        <taxon>Rhabditida</taxon>
        <taxon>Tylenchina</taxon>
        <taxon>Panagrolaimomorpha</taxon>
        <taxon>Strongyloidoidea</taxon>
        <taxon>Steinernematidae</taxon>
        <taxon>Steinernema</taxon>
    </lineage>
</organism>
<evidence type="ECO:0000313" key="5">
    <source>
        <dbReference type="WBParaSite" id="L893_g32535.t1"/>
    </source>
</evidence>
<accession>A0A1I8A3N3</accession>
<dbReference type="PROSITE" id="PS50297">
    <property type="entry name" value="ANK_REP_REGION"/>
    <property type="match status" value="1"/>
</dbReference>
<feature type="repeat" description="ANK" evidence="3">
    <location>
        <begin position="41"/>
        <end position="73"/>
    </location>
</feature>
<dbReference type="Gene3D" id="1.25.40.20">
    <property type="entry name" value="Ankyrin repeat-containing domain"/>
    <property type="match status" value="1"/>
</dbReference>
<dbReference type="Proteomes" id="UP000095287">
    <property type="component" value="Unplaced"/>
</dbReference>
<dbReference type="PROSITE" id="PS50088">
    <property type="entry name" value="ANK_REPEAT"/>
    <property type="match status" value="3"/>
</dbReference>
<dbReference type="InterPro" id="IPR036770">
    <property type="entry name" value="Ankyrin_rpt-contain_sf"/>
</dbReference>
<sequence>MEDPDELITSAVLIACEEGNLAALKELATVHRMNLDVVNRLGETAVHVSAGAGHPQIVMFLHSRGCPISTADSRGDTPLFWAARNGHGHVIRYLCQDPDQVSINGINKSEETALHVATRYSQTDAALALLEAGANIDLQDEHGETALHIASWHGYAGLLHVLCKFEPNMTLRNQPKEREKRIETVALPYGASTTSIRTFDLFLLSQVWQDVQKVIKYSCPLQTIPGSRTFFEAGEWSTPAVVISVDTVSLAIRTRRYREDEDVSLCIVADSLC</sequence>
<evidence type="ECO:0000256" key="2">
    <source>
        <dbReference type="ARBA" id="ARBA00023043"/>
    </source>
</evidence>
<proteinExistence type="predicted"/>
<dbReference type="AlphaFoldDB" id="A0A1I8A3N3"/>
<dbReference type="PANTHER" id="PTHR24173:SF74">
    <property type="entry name" value="ANKYRIN REPEAT DOMAIN-CONTAINING PROTEIN 16"/>
    <property type="match status" value="1"/>
</dbReference>
<evidence type="ECO:0000256" key="3">
    <source>
        <dbReference type="PROSITE-ProRule" id="PRU00023"/>
    </source>
</evidence>
<keyword evidence="4" id="KW-1185">Reference proteome</keyword>
<dbReference type="PANTHER" id="PTHR24173">
    <property type="entry name" value="ANKYRIN REPEAT CONTAINING"/>
    <property type="match status" value="1"/>
</dbReference>
<dbReference type="SUPFAM" id="SSF48403">
    <property type="entry name" value="Ankyrin repeat"/>
    <property type="match status" value="1"/>
</dbReference>
<dbReference type="Pfam" id="PF12796">
    <property type="entry name" value="Ank_2"/>
    <property type="match status" value="2"/>
</dbReference>
<dbReference type="WBParaSite" id="L893_g32535.t1">
    <property type="protein sequence ID" value="L893_g32535.t1"/>
    <property type="gene ID" value="L893_g32535"/>
</dbReference>
<protein>
    <submittedName>
        <fullName evidence="5">ANK_REP_REGION domain-containing protein</fullName>
    </submittedName>
</protein>
<evidence type="ECO:0000256" key="1">
    <source>
        <dbReference type="ARBA" id="ARBA00022737"/>
    </source>
</evidence>
<keyword evidence="1" id="KW-0677">Repeat</keyword>
<name>A0A1I8A3N3_9BILA</name>